<dbReference type="PANTHER" id="PTHR30008:SF0">
    <property type="entry name" value="EXODEOXYRIBONUCLEASE 7 LARGE SUBUNIT"/>
    <property type="match status" value="1"/>
</dbReference>
<dbReference type="GO" id="GO:0008855">
    <property type="term" value="F:exodeoxyribonuclease VII activity"/>
    <property type="evidence" value="ECO:0007669"/>
    <property type="project" value="UniProtKB-EC"/>
</dbReference>
<dbReference type="EMBL" id="CAIT01000005">
    <property type="protein sequence ID" value="CCH52632.1"/>
    <property type="molecule type" value="Genomic_DNA"/>
</dbReference>
<dbReference type="RefSeq" id="WP_009281216.1">
    <property type="nucleotide sequence ID" value="NZ_CAIT01000005.1"/>
</dbReference>
<dbReference type="EC" id="3.1.11.6" evidence="2"/>
<keyword evidence="3" id="KW-1185">Reference proteome</keyword>
<dbReference type="STRING" id="1185876.BN8_01646"/>
<dbReference type="Proteomes" id="UP000009309">
    <property type="component" value="Unassembled WGS sequence"/>
</dbReference>
<accession>I2GFF7</accession>
<dbReference type="AlphaFoldDB" id="I2GFF7"/>
<dbReference type="GO" id="GO:0006308">
    <property type="term" value="P:DNA catabolic process"/>
    <property type="evidence" value="ECO:0007669"/>
    <property type="project" value="InterPro"/>
</dbReference>
<sequence length="415" mass="46723">MSPIRLSDLAFTLEAVVDQHFGGKAVWVLAETSDIKNYPDRNYCFLTLVERETSSAGQQETLAKLEACIWRRNYHTIREFESATGVAFARNIKLLLLVSVGFNPVYGLRLEILKIDPSYTLGNLERERQAVLDALLRDHPDLIWQEAGQYITANQLLPRPTVLQRLALITAPNSDGWRDFRHELQTNPFGYNFQVDEYLTQVQGQGAEKAICDQLRRIQDSGIAYDAVVMVRGGGSQLDFGSFDTYQLGQTVAGFGIPILAGIGHERNVSITDLLCHQSVKTPTKAAAFLIEHNRRFEEGCLHLGNRLTGAVREALQNAQERLDSDTERLKFVLHTYFRDRHNELTEKAVTIRHLDPSNVLKRGYALLLRNGRIITKAGDLQPGDKAQLQLSDGRLDVIISQPVDDQQTPSQLMQ</sequence>
<reference evidence="2 3" key="1">
    <citation type="journal article" date="2012" name="J. Bacteriol.">
        <title>Genome Sequence of the Filamentous Bacterium Fibrisoma limi BUZ 3T.</title>
        <authorList>
            <person name="Filippini M."/>
            <person name="Qi W."/>
            <person name="Jaenicke S."/>
            <person name="Goesmann A."/>
            <person name="Smits T.H."/>
            <person name="Bagheri H.C."/>
        </authorList>
    </citation>
    <scope>NUCLEOTIDE SEQUENCE [LARGE SCALE GENOMIC DNA]</scope>
    <source>
        <strain evidence="3">BUZ 3T</strain>
    </source>
</reference>
<organism evidence="2 3">
    <name type="scientific">Fibrisoma limi BUZ 3</name>
    <dbReference type="NCBI Taxonomy" id="1185876"/>
    <lineage>
        <taxon>Bacteria</taxon>
        <taxon>Pseudomonadati</taxon>
        <taxon>Bacteroidota</taxon>
        <taxon>Cytophagia</taxon>
        <taxon>Cytophagales</taxon>
        <taxon>Spirosomataceae</taxon>
        <taxon>Fibrisoma</taxon>
    </lineage>
</organism>
<name>I2GFF7_9BACT</name>
<dbReference type="InterPro" id="IPR020579">
    <property type="entry name" value="Exonuc_VII_lsu_C"/>
</dbReference>
<evidence type="ECO:0000259" key="1">
    <source>
        <dbReference type="Pfam" id="PF02601"/>
    </source>
</evidence>
<dbReference type="Pfam" id="PF02601">
    <property type="entry name" value="Exonuc_VII_L"/>
    <property type="match status" value="1"/>
</dbReference>
<dbReference type="eggNOG" id="COG1570">
    <property type="taxonomic scope" value="Bacteria"/>
</dbReference>
<comment type="caution">
    <text evidence="2">The sequence shown here is derived from an EMBL/GenBank/DDBJ whole genome shotgun (WGS) entry which is preliminary data.</text>
</comment>
<evidence type="ECO:0000313" key="3">
    <source>
        <dbReference type="Proteomes" id="UP000009309"/>
    </source>
</evidence>
<keyword evidence="2" id="KW-0378">Hydrolase</keyword>
<protein>
    <submittedName>
        <fullName evidence="2">Exodeoxyribonuclease VII</fullName>
        <ecNumber evidence="2">3.1.11.6</ecNumber>
    </submittedName>
</protein>
<dbReference type="PANTHER" id="PTHR30008">
    <property type="entry name" value="EXODEOXYRIBONUCLEASE 7 LARGE SUBUNIT"/>
    <property type="match status" value="1"/>
</dbReference>
<gene>
    <name evidence="2" type="ORF">BN8_01646</name>
</gene>
<dbReference type="InterPro" id="IPR003753">
    <property type="entry name" value="Exonuc_VII_L"/>
</dbReference>
<dbReference type="OrthoDB" id="9802795at2"/>
<proteinExistence type="predicted"/>
<evidence type="ECO:0000313" key="2">
    <source>
        <dbReference type="EMBL" id="CCH52632.1"/>
    </source>
</evidence>
<feature type="domain" description="Exonuclease VII large subunit C-terminal" evidence="1">
    <location>
        <begin position="152"/>
        <end position="330"/>
    </location>
</feature>
<dbReference type="GO" id="GO:0009318">
    <property type="term" value="C:exodeoxyribonuclease VII complex"/>
    <property type="evidence" value="ECO:0007669"/>
    <property type="project" value="InterPro"/>
</dbReference>
<dbReference type="GO" id="GO:0003676">
    <property type="term" value="F:nucleic acid binding"/>
    <property type="evidence" value="ECO:0007669"/>
    <property type="project" value="InterPro"/>
</dbReference>